<comment type="subcellular location">
    <subcellularLocation>
        <location evidence="2">Mitochondrion</location>
    </subcellularLocation>
    <subcellularLocation>
        <location evidence="1">Nucleus</location>
    </subcellularLocation>
</comment>
<evidence type="ECO:0000256" key="4">
    <source>
        <dbReference type="ARBA" id="ARBA00022499"/>
    </source>
</evidence>
<feature type="domain" description="KANL2-like probable zinc-finger" evidence="15">
    <location>
        <begin position="119"/>
        <end position="182"/>
    </location>
</feature>
<dbReference type="InterPro" id="IPR026316">
    <property type="entry name" value="NSL2"/>
</dbReference>
<evidence type="ECO:0000256" key="11">
    <source>
        <dbReference type="ARBA" id="ARBA00033378"/>
    </source>
</evidence>
<evidence type="ECO:0000256" key="7">
    <source>
        <dbReference type="ARBA" id="ARBA00022853"/>
    </source>
</evidence>
<dbReference type="Pfam" id="PF13891">
    <property type="entry name" value="zf-C3HC3H_KANSL2"/>
    <property type="match status" value="1"/>
</dbReference>
<organism evidence="16 17">
    <name type="scientific">Mikania micrantha</name>
    <name type="common">bitter vine</name>
    <dbReference type="NCBI Taxonomy" id="192012"/>
    <lineage>
        <taxon>Eukaryota</taxon>
        <taxon>Viridiplantae</taxon>
        <taxon>Streptophyta</taxon>
        <taxon>Embryophyta</taxon>
        <taxon>Tracheophyta</taxon>
        <taxon>Spermatophyta</taxon>
        <taxon>Magnoliopsida</taxon>
        <taxon>eudicotyledons</taxon>
        <taxon>Gunneridae</taxon>
        <taxon>Pentapetalae</taxon>
        <taxon>asterids</taxon>
        <taxon>campanulids</taxon>
        <taxon>Asterales</taxon>
        <taxon>Asteraceae</taxon>
        <taxon>Asteroideae</taxon>
        <taxon>Heliantheae alliance</taxon>
        <taxon>Eupatorieae</taxon>
        <taxon>Mikania</taxon>
    </lineage>
</organism>
<dbReference type="PANTHER" id="PTHR13453">
    <property type="entry name" value="KAT8 REGULATORY NSL COMPLEX SUBUNIT 2"/>
    <property type="match status" value="1"/>
</dbReference>
<dbReference type="GO" id="GO:0005739">
    <property type="term" value="C:mitochondrion"/>
    <property type="evidence" value="ECO:0007669"/>
    <property type="project" value="UniProtKB-SubCell"/>
</dbReference>
<proteinExistence type="predicted"/>
<keyword evidence="9" id="KW-0539">Nucleus</keyword>
<comment type="subunit">
    <text evidence="13">Component of the NSL complex at least composed of KAT8/MOF, KANSL1, KANSL2, KANSL3, MCRS1, PHF20, OGT1/OGT, WDR5 and HCFC1.</text>
</comment>
<evidence type="ECO:0000313" key="16">
    <source>
        <dbReference type="EMBL" id="KAD4584084.1"/>
    </source>
</evidence>
<evidence type="ECO:0000256" key="2">
    <source>
        <dbReference type="ARBA" id="ARBA00004173"/>
    </source>
</evidence>
<keyword evidence="8" id="KW-0496">Mitochondrion</keyword>
<gene>
    <name evidence="16" type="ORF">E3N88_21685</name>
</gene>
<dbReference type="EMBL" id="SZYD01000012">
    <property type="protein sequence ID" value="KAD4584084.1"/>
    <property type="molecule type" value="Genomic_DNA"/>
</dbReference>
<reference evidence="16 17" key="1">
    <citation type="submission" date="2019-05" db="EMBL/GenBank/DDBJ databases">
        <title>Mikania micrantha, genome provides insights into the molecular mechanism of rapid growth.</title>
        <authorList>
            <person name="Liu B."/>
        </authorList>
    </citation>
    <scope>NUCLEOTIDE SEQUENCE [LARGE SCALE GENOMIC DNA]</scope>
    <source>
        <strain evidence="16">NLD-2019</strain>
        <tissue evidence="16">Leaf</tissue>
    </source>
</reference>
<dbReference type="GO" id="GO:0006325">
    <property type="term" value="P:chromatin organization"/>
    <property type="evidence" value="ECO:0007669"/>
    <property type="project" value="UniProtKB-KW"/>
</dbReference>
<protein>
    <recommendedName>
        <fullName evidence="3">KAT8 regulatory NSL complex subunit 2</fullName>
    </recommendedName>
    <alternativeName>
        <fullName evidence="11">NSL complex protein NSL2</fullName>
    </alternativeName>
    <alternativeName>
        <fullName evidence="10">Non-specific lethal 2 homolog</fullName>
    </alternativeName>
</protein>
<evidence type="ECO:0000256" key="14">
    <source>
        <dbReference type="SAM" id="MobiDB-lite"/>
    </source>
</evidence>
<dbReference type="AlphaFoldDB" id="A0A5N6N8P1"/>
<dbReference type="GO" id="GO:0044545">
    <property type="term" value="C:NSL complex"/>
    <property type="evidence" value="ECO:0007669"/>
    <property type="project" value="TreeGrafter"/>
</dbReference>
<sequence length="245" mass="27788">MSDSTATTNTANRTTTPSPAASMPATNDLIDEDAVLSKSELLTRDEVLKRRSRRMKQLARVYKDHYWYMMEDLKLKYRKYYWEYGKSPYQENEPVPETDAAKNGDDSELGLESNDSSRCAVHGCKSKAMALTKFCHAHILSDSKQMLYMGCDYVIKSSQAGPIICGKPILKCTVPTLCAPHFQKAEKHVARALKKAGFNASSTNKLAPKFHTIIAEYVRQIQSNRRIIEKEIKENLEIKEEEISI</sequence>
<dbReference type="Proteomes" id="UP000326396">
    <property type="component" value="Linkage Group LG2"/>
</dbReference>
<evidence type="ECO:0000313" key="17">
    <source>
        <dbReference type="Proteomes" id="UP000326396"/>
    </source>
</evidence>
<keyword evidence="5" id="KW-0597">Phosphoprotein</keyword>
<keyword evidence="6" id="KW-0832">Ubl conjugation</keyword>
<evidence type="ECO:0000256" key="1">
    <source>
        <dbReference type="ARBA" id="ARBA00004123"/>
    </source>
</evidence>
<evidence type="ECO:0000256" key="8">
    <source>
        <dbReference type="ARBA" id="ARBA00023128"/>
    </source>
</evidence>
<feature type="region of interest" description="Disordered" evidence="14">
    <location>
        <begin position="92"/>
        <end position="113"/>
    </location>
</feature>
<comment type="caution">
    <text evidence="16">The sequence shown here is derived from an EMBL/GenBank/DDBJ whole genome shotgun (WGS) entry which is preliminary data.</text>
</comment>
<comment type="function">
    <text evidence="12">Non-catalytic component of the NSL histone acetyltransferase complex, a multiprotein complex that mediates histone H4 acetylation at 'Lys-5'- and 'Lys-8' (H4K5ac and H4K8ac) at transcription start sites and promotes transcription initiation. Required for NSL complex stability and for transcription of intraciliary transport genes in both ciliated and non-ciliated cells by regulating histone H4 acetylation at 'Lys-5'- and 'Lys-12' (H4K5ac and H4K12ac). This is necessary for cilium assembly in ciliated cells and for organization of the microtubule cytoskeleton in non-ciliated cells. Required within the NSL complex to maintain nuclear architecture stability by promoting KAT8-mediated acetylation of lamin LMNA.</text>
</comment>
<evidence type="ECO:0000256" key="5">
    <source>
        <dbReference type="ARBA" id="ARBA00022553"/>
    </source>
</evidence>
<dbReference type="GO" id="GO:0005634">
    <property type="term" value="C:nucleus"/>
    <property type="evidence" value="ECO:0007669"/>
    <property type="project" value="UniProtKB-SubCell"/>
</dbReference>
<keyword evidence="17" id="KW-1185">Reference proteome</keyword>
<evidence type="ECO:0000256" key="12">
    <source>
        <dbReference type="ARBA" id="ARBA00093359"/>
    </source>
</evidence>
<name>A0A5N6N8P1_9ASTR</name>
<keyword evidence="4" id="KW-1017">Isopeptide bond</keyword>
<dbReference type="InterPro" id="IPR025927">
    <property type="entry name" value="Znf_KANL2-like"/>
</dbReference>
<evidence type="ECO:0000256" key="6">
    <source>
        <dbReference type="ARBA" id="ARBA00022843"/>
    </source>
</evidence>
<evidence type="ECO:0000256" key="13">
    <source>
        <dbReference type="ARBA" id="ARBA00093543"/>
    </source>
</evidence>
<feature type="region of interest" description="Disordered" evidence="14">
    <location>
        <begin position="1"/>
        <end position="25"/>
    </location>
</feature>
<dbReference type="OrthoDB" id="677315at2759"/>
<evidence type="ECO:0000256" key="3">
    <source>
        <dbReference type="ARBA" id="ARBA00015508"/>
    </source>
</evidence>
<evidence type="ECO:0000259" key="15">
    <source>
        <dbReference type="Pfam" id="PF13891"/>
    </source>
</evidence>
<dbReference type="PANTHER" id="PTHR13453:SF1">
    <property type="entry name" value="KAT8 REGULATORY NSL COMPLEX SUBUNIT 2"/>
    <property type="match status" value="1"/>
</dbReference>
<evidence type="ECO:0000256" key="10">
    <source>
        <dbReference type="ARBA" id="ARBA00032947"/>
    </source>
</evidence>
<keyword evidence="7" id="KW-0156">Chromatin regulator</keyword>
<feature type="compositionally biased region" description="Low complexity" evidence="14">
    <location>
        <begin position="1"/>
        <end position="22"/>
    </location>
</feature>
<accession>A0A5N6N8P1</accession>
<evidence type="ECO:0000256" key="9">
    <source>
        <dbReference type="ARBA" id="ARBA00023242"/>
    </source>
</evidence>